<dbReference type="EMBL" id="JAUTXU010000078">
    <property type="protein sequence ID" value="KAK3711199.1"/>
    <property type="molecule type" value="Genomic_DNA"/>
</dbReference>
<organism evidence="1 2">
    <name type="scientific">Vermiconidia calcicola</name>
    <dbReference type="NCBI Taxonomy" id="1690605"/>
    <lineage>
        <taxon>Eukaryota</taxon>
        <taxon>Fungi</taxon>
        <taxon>Dikarya</taxon>
        <taxon>Ascomycota</taxon>
        <taxon>Pezizomycotina</taxon>
        <taxon>Dothideomycetes</taxon>
        <taxon>Dothideomycetidae</taxon>
        <taxon>Mycosphaerellales</taxon>
        <taxon>Extremaceae</taxon>
        <taxon>Vermiconidia</taxon>
    </lineage>
</organism>
<reference evidence="1" key="1">
    <citation type="submission" date="2023-07" db="EMBL/GenBank/DDBJ databases">
        <title>Black Yeasts Isolated from many extreme environments.</title>
        <authorList>
            <person name="Coleine C."/>
            <person name="Stajich J.E."/>
            <person name="Selbmann L."/>
        </authorList>
    </citation>
    <scope>NUCLEOTIDE SEQUENCE</scope>
    <source>
        <strain evidence="1">CCFEE 5714</strain>
    </source>
</reference>
<comment type="caution">
    <text evidence="1">The sequence shown here is derived from an EMBL/GenBank/DDBJ whole genome shotgun (WGS) entry which is preliminary data.</text>
</comment>
<evidence type="ECO:0000313" key="1">
    <source>
        <dbReference type="EMBL" id="KAK3711199.1"/>
    </source>
</evidence>
<name>A0ACC3N6K5_9PEZI</name>
<accession>A0ACC3N6K5</accession>
<dbReference type="Proteomes" id="UP001281147">
    <property type="component" value="Unassembled WGS sequence"/>
</dbReference>
<proteinExistence type="predicted"/>
<gene>
    <name evidence="1" type="ORF">LTR37_009792</name>
</gene>
<evidence type="ECO:0000313" key="2">
    <source>
        <dbReference type="Proteomes" id="UP001281147"/>
    </source>
</evidence>
<sequence length="234" mass="25299">MPPPRRLDFAPKVSSPLARCIYLVSPTPHPPPPPPEANCDLLIDPILLASRPPARSSIAHLGSKAGASAEDDVAMVSHAYAEYNCNPDCYLDSPLINVTPHTTQARPPNHPRIDQDLASSPEDVCHSQQARQPVQQNSHATSTKPASAISTTAKSLFPQKSPSTSLLRLPASPAAQHDSVTRSRKRRLPQQGGQERYGEPDLPSVVVGESVDVPRLASEEQMTGRRTAPMRRQA</sequence>
<protein>
    <submittedName>
        <fullName evidence="1">Uncharacterized protein</fullName>
    </submittedName>
</protein>
<keyword evidence="2" id="KW-1185">Reference proteome</keyword>